<comment type="caution">
    <text evidence="1">The sequence shown here is derived from an EMBL/GenBank/DDBJ whole genome shotgun (WGS) entry which is preliminary data.</text>
</comment>
<proteinExistence type="predicted"/>
<dbReference type="Proteomes" id="UP000466442">
    <property type="component" value="Unassembled WGS sequence"/>
</dbReference>
<keyword evidence="2" id="KW-1185">Reference proteome</keyword>
<protein>
    <submittedName>
        <fullName evidence="1">Uncharacterized protein</fullName>
    </submittedName>
</protein>
<name>A0A8S9WRC9_APOLU</name>
<evidence type="ECO:0000313" key="2">
    <source>
        <dbReference type="Proteomes" id="UP000466442"/>
    </source>
</evidence>
<accession>A0A8S9WRC9</accession>
<evidence type="ECO:0000313" key="1">
    <source>
        <dbReference type="EMBL" id="KAF6198739.1"/>
    </source>
</evidence>
<organism evidence="1 2">
    <name type="scientific">Apolygus lucorum</name>
    <name type="common">Small green plant bug</name>
    <name type="synonym">Lygocoris lucorum</name>
    <dbReference type="NCBI Taxonomy" id="248454"/>
    <lineage>
        <taxon>Eukaryota</taxon>
        <taxon>Metazoa</taxon>
        <taxon>Ecdysozoa</taxon>
        <taxon>Arthropoda</taxon>
        <taxon>Hexapoda</taxon>
        <taxon>Insecta</taxon>
        <taxon>Pterygota</taxon>
        <taxon>Neoptera</taxon>
        <taxon>Paraneoptera</taxon>
        <taxon>Hemiptera</taxon>
        <taxon>Heteroptera</taxon>
        <taxon>Panheteroptera</taxon>
        <taxon>Cimicomorpha</taxon>
        <taxon>Miridae</taxon>
        <taxon>Mirini</taxon>
        <taxon>Apolygus</taxon>
    </lineage>
</organism>
<gene>
    <name evidence="1" type="ORF">GE061_006761</name>
</gene>
<dbReference type="AlphaFoldDB" id="A0A8S9WRC9"/>
<dbReference type="EMBL" id="WIXP02000015">
    <property type="protein sequence ID" value="KAF6198739.1"/>
    <property type="molecule type" value="Genomic_DNA"/>
</dbReference>
<reference evidence="1" key="1">
    <citation type="journal article" date="2021" name="Mol. Ecol. Resour.">
        <title>Apolygus lucorum genome provides insights into omnivorousness and mesophyll feeding.</title>
        <authorList>
            <person name="Liu Y."/>
            <person name="Liu H."/>
            <person name="Wang H."/>
            <person name="Huang T."/>
            <person name="Liu B."/>
            <person name="Yang B."/>
            <person name="Yin L."/>
            <person name="Li B."/>
            <person name="Zhang Y."/>
            <person name="Zhang S."/>
            <person name="Jiang F."/>
            <person name="Zhang X."/>
            <person name="Ren Y."/>
            <person name="Wang B."/>
            <person name="Wang S."/>
            <person name="Lu Y."/>
            <person name="Wu K."/>
            <person name="Fan W."/>
            <person name="Wang G."/>
        </authorList>
    </citation>
    <scope>NUCLEOTIDE SEQUENCE</scope>
    <source>
        <strain evidence="1">12Hb</strain>
    </source>
</reference>
<sequence length="93" mass="10443">MRRRNWLRRAAAMKRGSATKRAALRLSAMLPLKCCTLMKVVELPLKGGPGYTLPCTSEWRPYGLSYPGRSRPLLATIGSDCISYVRIAFDRLV</sequence>